<feature type="signal peptide" evidence="2">
    <location>
        <begin position="1"/>
        <end position="22"/>
    </location>
</feature>
<dbReference type="Pfam" id="PF18483">
    <property type="entry name" value="Lectin_L-type_dom"/>
    <property type="match status" value="1"/>
</dbReference>
<keyword evidence="1 2" id="KW-0732">Signal</keyword>
<reference evidence="4" key="1">
    <citation type="submission" date="2016-11" db="EMBL/GenBank/DDBJ databases">
        <authorList>
            <person name="Varghese N."/>
            <person name="Submissions S."/>
        </authorList>
    </citation>
    <scope>NUCLEOTIDE SEQUENCE [LARGE SCALE GENOMIC DNA]</scope>
    <source>
        <strain evidence="4">DSM 25330</strain>
    </source>
</reference>
<keyword evidence="4" id="KW-1185">Reference proteome</keyword>
<evidence type="ECO:0000313" key="4">
    <source>
        <dbReference type="Proteomes" id="UP000184522"/>
    </source>
</evidence>
<gene>
    <name evidence="3" type="ORF">SAMN05444148_0806</name>
</gene>
<dbReference type="GO" id="GO:0005975">
    <property type="term" value="P:carbohydrate metabolic process"/>
    <property type="evidence" value="ECO:0007669"/>
    <property type="project" value="UniProtKB-ARBA"/>
</dbReference>
<feature type="chain" id="PRO_5009912221" evidence="2">
    <location>
        <begin position="23"/>
        <end position="941"/>
    </location>
</feature>
<evidence type="ECO:0000256" key="2">
    <source>
        <dbReference type="SAM" id="SignalP"/>
    </source>
</evidence>
<dbReference type="Gene3D" id="2.60.120.200">
    <property type="match status" value="1"/>
</dbReference>
<dbReference type="NCBIfam" id="TIGR04131">
    <property type="entry name" value="Bac_Flav_CTERM"/>
    <property type="match status" value="1"/>
</dbReference>
<sequence>MLSTKNYIVFISLYFSCSLLHAQLNATTVGDAQSLGNNCFIITPDLLNQSGGVWYDNAIDFDDDFTINYQNNFGSKDANGADGMALVFKRDATPLIGGLGGGLGYQGISPSLVVEFDTYLNNTPQEGLLADPSFDHIAIMRNGNPFHNSADNLAGPVQASNTSINIEDGTTHEIKIEWIASTTTLNVYFDCVLRLSLNQDVKNTIFSGDDSIFFGFVGSTGGLSNLHQVCFNSISFIDNLQLQDETICENDNIQVDATIPSGVTYSWSPTNGVSNPNIANPSFSPNSSTTYTVTIGDVCGDTTVDDFILTVLPNQTPTFNVVSQICEGGSLTSLPTTSLEGITGTWSPALNNTQTTTYTFTPNIDCANTITTDIVVIPLTLPTFNTVAPICQGETLTALPTTSNNGITGTWSPALNNMATTTYTFMPDTGQGCVDTATLQIDVTTPVIPSFDTVAPICEGEALAPLPTTSNDGITGTWSPALNNTTTTTYTFTPNVGECATSTTLDIIVNTPVLPVFDAIDSICEGEALAPLPTTSNNGITGTWSPAPNNTITTTYTFTPNAGECAVATTLDVVVDIPVLPIFDPINPICEGEALAPLPTASNNGIAGTWSPALNNTTTTTYTFTPNAGECANTTDLTITVIPNSIPEFDFVNPICPGEFLQELPLVSNNGITGIWSPALDNQNTTTYTFTPDAGQGCVASGSLIIEVLQPTIPSFSLPDFICQGDTDLILPNVSNEGITGNWSEPVNNQITTEYIFTPNPNQCASAIEKEIEVLPVNELELSVELISEPFSDNQMVVATVTGGDGMYEYQLDNGIWTTQNTFSNIRGCDEHIIRARQINNCSIDAIEIFRVLDYPKFFTPNGDGFNDSWNIECLSNQTIARIYIFDRFGKLLKTISPRGTGWNGTYNGALMPTSDYWFRVDYLGNDGSSRTFTSHFTLKR</sequence>
<dbReference type="InterPro" id="IPR026341">
    <property type="entry name" value="T9SS_type_B"/>
</dbReference>
<dbReference type="OrthoDB" id="9765926at2"/>
<dbReference type="Pfam" id="PF13585">
    <property type="entry name" value="CHU_C"/>
    <property type="match status" value="1"/>
</dbReference>
<dbReference type="InterPro" id="IPR014755">
    <property type="entry name" value="Cu-Rt/internalin_Ig-like"/>
</dbReference>
<dbReference type="AlphaFoldDB" id="A0A1M5M568"/>
<dbReference type="SUPFAM" id="SSF49899">
    <property type="entry name" value="Concanavalin A-like lectins/glucanases"/>
    <property type="match status" value="1"/>
</dbReference>
<dbReference type="PANTHER" id="PTHR12223:SF19">
    <property type="entry name" value="LEGUME LECTIN DOMAIN-CONTAINING PROTEIN"/>
    <property type="match status" value="1"/>
</dbReference>
<dbReference type="CDD" id="cd01951">
    <property type="entry name" value="lectin_L-type"/>
    <property type="match status" value="1"/>
</dbReference>
<protein>
    <submittedName>
        <fullName evidence="3">Gliding motility-associated C-terminal domain-containing protein</fullName>
    </submittedName>
</protein>
<dbReference type="Gene3D" id="2.60.40.1220">
    <property type="match status" value="5"/>
</dbReference>
<name>A0A1M5M568_9FLAO</name>
<dbReference type="InterPro" id="IPR051136">
    <property type="entry name" value="Intracellular_Lectin-GPT"/>
</dbReference>
<dbReference type="PANTHER" id="PTHR12223">
    <property type="entry name" value="VESICULAR MANNOSE-BINDING LECTIN"/>
    <property type="match status" value="1"/>
</dbReference>
<organism evidence="3 4">
    <name type="scientific">Winogradskyella jejuensis</name>
    <dbReference type="NCBI Taxonomy" id="1089305"/>
    <lineage>
        <taxon>Bacteria</taxon>
        <taxon>Pseudomonadati</taxon>
        <taxon>Bacteroidota</taxon>
        <taxon>Flavobacteriia</taxon>
        <taxon>Flavobacteriales</taxon>
        <taxon>Flavobacteriaceae</taxon>
        <taxon>Winogradskyella</taxon>
    </lineage>
</organism>
<dbReference type="InterPro" id="IPR056573">
    <property type="entry name" value="Lectin_L-type_dom"/>
</dbReference>
<dbReference type="Proteomes" id="UP000184522">
    <property type="component" value="Unassembled WGS sequence"/>
</dbReference>
<accession>A0A1M5M568</accession>
<dbReference type="EMBL" id="FQWS01000001">
    <property type="protein sequence ID" value="SHG72464.1"/>
    <property type="molecule type" value="Genomic_DNA"/>
</dbReference>
<evidence type="ECO:0000256" key="1">
    <source>
        <dbReference type="ARBA" id="ARBA00022729"/>
    </source>
</evidence>
<evidence type="ECO:0000313" key="3">
    <source>
        <dbReference type="EMBL" id="SHG72464.1"/>
    </source>
</evidence>
<dbReference type="InterPro" id="IPR013320">
    <property type="entry name" value="ConA-like_dom_sf"/>
</dbReference>
<dbReference type="GO" id="GO:0004553">
    <property type="term" value="F:hydrolase activity, hydrolyzing O-glycosyl compounds"/>
    <property type="evidence" value="ECO:0007669"/>
    <property type="project" value="UniProtKB-ARBA"/>
</dbReference>
<dbReference type="STRING" id="1089305.SAMN05444148_0806"/>
<proteinExistence type="predicted"/>